<proteinExistence type="predicted"/>
<organism evidence="1 2">
    <name type="scientific">Rheinheimera tilapiae</name>
    <dbReference type="NCBI Taxonomy" id="875043"/>
    <lineage>
        <taxon>Bacteria</taxon>
        <taxon>Pseudomonadati</taxon>
        <taxon>Pseudomonadota</taxon>
        <taxon>Gammaproteobacteria</taxon>
        <taxon>Chromatiales</taxon>
        <taxon>Chromatiaceae</taxon>
        <taxon>Rheinheimera</taxon>
    </lineage>
</organism>
<evidence type="ECO:0000313" key="1">
    <source>
        <dbReference type="EMBL" id="MFC0047872.1"/>
    </source>
</evidence>
<reference evidence="1 2" key="1">
    <citation type="submission" date="2024-09" db="EMBL/GenBank/DDBJ databases">
        <authorList>
            <person name="Sun Q."/>
            <person name="Mori K."/>
        </authorList>
    </citation>
    <scope>NUCLEOTIDE SEQUENCE [LARGE SCALE GENOMIC DNA]</scope>
    <source>
        <strain evidence="1 2">KCTC 23315</strain>
    </source>
</reference>
<gene>
    <name evidence="1" type="ORF">ACFFJP_06190</name>
</gene>
<evidence type="ECO:0000313" key="2">
    <source>
        <dbReference type="Proteomes" id="UP001589813"/>
    </source>
</evidence>
<comment type="caution">
    <text evidence="1">The sequence shown here is derived from an EMBL/GenBank/DDBJ whole genome shotgun (WGS) entry which is preliminary data.</text>
</comment>
<keyword evidence="2" id="KW-1185">Reference proteome</keyword>
<accession>A0ABV6BCQ3</accession>
<protein>
    <submittedName>
        <fullName evidence="1">Uncharacterized protein</fullName>
    </submittedName>
</protein>
<dbReference type="Proteomes" id="UP001589813">
    <property type="component" value="Unassembled WGS sequence"/>
</dbReference>
<dbReference type="EMBL" id="JBHLXP010000001">
    <property type="protein sequence ID" value="MFC0047872.1"/>
    <property type="molecule type" value="Genomic_DNA"/>
</dbReference>
<sequence>MSKKYSVIVRGENFILHYDGEEKLCGFVTTRNVKASSVEDAKKIAINLIECDDDLRILMSQRQSDINPPTLFVEEMYELSWWKRLGGKGYTFFAQ</sequence>
<name>A0ABV6BCQ3_9GAMM</name>
<dbReference type="RefSeq" id="WP_377241516.1">
    <property type="nucleotide sequence ID" value="NZ_JBHLXP010000001.1"/>
</dbReference>